<dbReference type="Proteomes" id="UP000199666">
    <property type="component" value="Unassembled WGS sequence"/>
</dbReference>
<dbReference type="EMBL" id="FOPP01000003">
    <property type="protein sequence ID" value="SFG90853.1"/>
    <property type="molecule type" value="Genomic_DNA"/>
</dbReference>
<name>A0A1I2VP49_9SPHI</name>
<dbReference type="STRING" id="414048.SAMN04489864_103154"/>
<gene>
    <name evidence="1" type="ORF">SAMN04489864_103154</name>
</gene>
<protein>
    <submittedName>
        <fullName evidence="1">Uncharacterized protein</fullName>
    </submittedName>
</protein>
<organism evidence="1 2">
    <name type="scientific">Pedobacter insulae</name>
    <dbReference type="NCBI Taxonomy" id="414048"/>
    <lineage>
        <taxon>Bacteria</taxon>
        <taxon>Pseudomonadati</taxon>
        <taxon>Bacteroidota</taxon>
        <taxon>Sphingobacteriia</taxon>
        <taxon>Sphingobacteriales</taxon>
        <taxon>Sphingobacteriaceae</taxon>
        <taxon>Pedobacter</taxon>
    </lineage>
</organism>
<evidence type="ECO:0000313" key="2">
    <source>
        <dbReference type="Proteomes" id="UP000199666"/>
    </source>
</evidence>
<keyword evidence="2" id="KW-1185">Reference proteome</keyword>
<dbReference type="AlphaFoldDB" id="A0A1I2VP49"/>
<reference evidence="1 2" key="1">
    <citation type="submission" date="2016-10" db="EMBL/GenBank/DDBJ databases">
        <authorList>
            <person name="de Groot N.N."/>
        </authorList>
    </citation>
    <scope>NUCLEOTIDE SEQUENCE [LARGE SCALE GENOMIC DNA]</scope>
    <source>
        <strain evidence="1 2">DSM 18684</strain>
    </source>
</reference>
<proteinExistence type="predicted"/>
<accession>A0A1I2VP49</accession>
<sequence length="173" mass="19686">MLLYGIALLVSCGPKKEEKVKPQIFLEQKLSDFITSNPDWTKDEATEKETTEKFKHKLINLSNEAEFLKDMPLQVKEIKDTSINEIRTKIATFKAFGDTSRNAASLLNYMQLQITGIVSEAQANELVVDKKYTITGSLHKQGKRSDVKFIHVSDFRGYDLGKYTFLINGFKSL</sequence>
<evidence type="ECO:0000313" key="1">
    <source>
        <dbReference type="EMBL" id="SFG90853.1"/>
    </source>
</evidence>